<evidence type="ECO:0000256" key="8">
    <source>
        <dbReference type="ARBA" id="ARBA00022691"/>
    </source>
</evidence>
<reference evidence="12" key="1">
    <citation type="submission" date="2022-12" db="EMBL/GenBank/DDBJ databases">
        <authorList>
            <person name="Brejova B."/>
        </authorList>
    </citation>
    <scope>NUCLEOTIDE SEQUENCE</scope>
</reference>
<evidence type="ECO:0000256" key="10">
    <source>
        <dbReference type="ARBA" id="ARBA00047957"/>
    </source>
</evidence>
<keyword evidence="7 11" id="KW-0808">Transferase</keyword>
<evidence type="ECO:0000256" key="5">
    <source>
        <dbReference type="ARBA" id="ARBA00022490"/>
    </source>
</evidence>
<evidence type="ECO:0000256" key="1">
    <source>
        <dbReference type="ARBA" id="ARBA00004496"/>
    </source>
</evidence>
<evidence type="ECO:0000256" key="9">
    <source>
        <dbReference type="ARBA" id="ARBA00022694"/>
    </source>
</evidence>
<comment type="function">
    <text evidence="11">Adenosyl-L-methionine (AdoMet)-dependent tRNA (uracil-O(2)-)-methyltransferase.</text>
</comment>
<evidence type="ECO:0000256" key="6">
    <source>
        <dbReference type="ARBA" id="ARBA00022603"/>
    </source>
</evidence>
<dbReference type="Proteomes" id="UP001152885">
    <property type="component" value="Unassembled WGS sequence"/>
</dbReference>
<comment type="caution">
    <text evidence="12">The sequence shown here is derived from an EMBL/GenBank/DDBJ whole genome shotgun (WGS) entry which is preliminary data.</text>
</comment>
<dbReference type="AlphaFoldDB" id="A0A9W4TWA8"/>
<evidence type="ECO:0000313" key="12">
    <source>
        <dbReference type="EMBL" id="CAI5757520.1"/>
    </source>
</evidence>
<dbReference type="InterPro" id="IPR011671">
    <property type="entry name" value="tRNA_uracil_MeTrfase"/>
</dbReference>
<organism evidence="12 13">
    <name type="scientific">Candida verbasci</name>
    <dbReference type="NCBI Taxonomy" id="1227364"/>
    <lineage>
        <taxon>Eukaryota</taxon>
        <taxon>Fungi</taxon>
        <taxon>Dikarya</taxon>
        <taxon>Ascomycota</taxon>
        <taxon>Saccharomycotina</taxon>
        <taxon>Pichiomycetes</taxon>
        <taxon>Debaryomycetaceae</taxon>
        <taxon>Candida/Lodderomyces clade</taxon>
        <taxon>Candida</taxon>
    </lineage>
</organism>
<dbReference type="Pfam" id="PF07757">
    <property type="entry name" value="AdoMet_MTase"/>
    <property type="match status" value="1"/>
</dbReference>
<keyword evidence="5 11" id="KW-0963">Cytoplasm</keyword>
<name>A0A9W4TWA8_9ASCO</name>
<dbReference type="OrthoDB" id="10047021at2759"/>
<dbReference type="EC" id="2.1.1.211" evidence="3 11"/>
<keyword evidence="13" id="KW-1185">Reference proteome</keyword>
<proteinExistence type="inferred from homology"/>
<evidence type="ECO:0000256" key="7">
    <source>
        <dbReference type="ARBA" id="ARBA00022679"/>
    </source>
</evidence>
<dbReference type="PANTHER" id="PTHR21210:SF0">
    <property type="entry name" value="TRNA (URACIL-O(2)-)-METHYLTRANSFERASE-RELATED"/>
    <property type="match status" value="1"/>
</dbReference>
<dbReference type="GO" id="GO:0141101">
    <property type="term" value="F:tRNA(Ser) (uridine(44)-2'-O-)-methyltransferase activity"/>
    <property type="evidence" value="ECO:0007669"/>
    <property type="project" value="UniProtKB-EC"/>
</dbReference>
<comment type="catalytic activity">
    <reaction evidence="10 11">
        <text>uridine(44) in tRNA(Ser) + S-adenosyl-L-methionine = 2'-O-methyluridine(44) in tRNA(Ser) + S-adenosyl-L-homocysteine + H(+)</text>
        <dbReference type="Rhea" id="RHEA:43100"/>
        <dbReference type="Rhea" id="RHEA-COMP:10339"/>
        <dbReference type="Rhea" id="RHEA-COMP:10340"/>
        <dbReference type="ChEBI" id="CHEBI:15378"/>
        <dbReference type="ChEBI" id="CHEBI:57856"/>
        <dbReference type="ChEBI" id="CHEBI:59789"/>
        <dbReference type="ChEBI" id="CHEBI:65315"/>
        <dbReference type="ChEBI" id="CHEBI:74478"/>
        <dbReference type="EC" id="2.1.1.211"/>
    </reaction>
</comment>
<evidence type="ECO:0000256" key="2">
    <source>
        <dbReference type="ARBA" id="ARBA00009056"/>
    </source>
</evidence>
<protein>
    <recommendedName>
        <fullName evidence="4 11">tRNA (uracil-O(2)-)-methyltransferase</fullName>
        <ecNumber evidence="3 11">2.1.1.211</ecNumber>
    </recommendedName>
</protein>
<evidence type="ECO:0000256" key="4">
    <source>
        <dbReference type="ARBA" id="ARBA00017788"/>
    </source>
</evidence>
<dbReference type="GO" id="GO:0005737">
    <property type="term" value="C:cytoplasm"/>
    <property type="evidence" value="ECO:0007669"/>
    <property type="project" value="UniProtKB-SubCell"/>
</dbReference>
<gene>
    <name evidence="12" type="ORF">CANVERA_P2034</name>
</gene>
<evidence type="ECO:0000313" key="13">
    <source>
        <dbReference type="Proteomes" id="UP001152885"/>
    </source>
</evidence>
<comment type="subcellular location">
    <subcellularLocation>
        <location evidence="1 11">Cytoplasm</location>
    </subcellularLocation>
</comment>
<dbReference type="GO" id="GO:0030488">
    <property type="term" value="P:tRNA methylation"/>
    <property type="evidence" value="ECO:0007669"/>
    <property type="project" value="UniProtKB-UniRule"/>
</dbReference>
<accession>A0A9W4TWA8</accession>
<dbReference type="EMBL" id="CANTUO010000002">
    <property type="protein sequence ID" value="CAI5757520.1"/>
    <property type="molecule type" value="Genomic_DNA"/>
</dbReference>
<keyword evidence="8 11" id="KW-0949">S-adenosyl-L-methionine</keyword>
<evidence type="ECO:0000256" key="11">
    <source>
        <dbReference type="RuleBase" id="RU368004"/>
    </source>
</evidence>
<comment type="similarity">
    <text evidence="2 11">Belongs to the TRM44 family.</text>
</comment>
<evidence type="ECO:0000256" key="3">
    <source>
        <dbReference type="ARBA" id="ARBA00012795"/>
    </source>
</evidence>
<dbReference type="PANTHER" id="PTHR21210">
    <property type="entry name" value="TRNA (URACIL-O(2)-)-METHYLTRANSFERASE-RELATED"/>
    <property type="match status" value="1"/>
</dbReference>
<keyword evidence="9 11" id="KW-0819">tRNA processing</keyword>
<sequence>MAYKKLKIPDPDLKTHIPSILGKDWVFIFEYDVDFNKQHFEIAMSNIVKQPNINSTVIIRADILIENQYDENKGDTMFKSKLINDFPKEDGLLYRDISDLEIRKPNIDMDLKLKIEIVRRIIPRNPFKDFIINQTCIILSGDNSLLVIYSPHINHQDETPYYLPPVKSIGILYHKSKISIHYLPYIREELVNMASSERPIRIALRLLQTSIKHSKGVKDGYEKRVIHDLVVPKIEFQNRYISLKQKYSVDLVNNWVEKTPATKHVFEDLAIAAFLIEYWIIKGFKKEEFEFRDLGCGNGLLVYILIMEGYKGKGIDARERKSWSIYPKEVRDNLLEQIIVPEVILQPHPALGVNITREFKNGDNILTSNELLNSPDVCTSFQKNTFIIGNHSDELTCWIPLFGHPFLVIPCCSHALNGDKVRYPPINRKNVSTYGSLVDHVEKIAQMTGWLVEKEMLRIPSTRNAAIMSNKNILKESEDISTTRKLDIIALEGGAEKWVENSLKLRSSNPRNH</sequence>
<keyword evidence="6 11" id="KW-0489">Methyltransferase</keyword>